<protein>
    <recommendedName>
        <fullName evidence="2">C2 domain-containing protein</fullName>
    </recommendedName>
</protein>
<organism evidence="3">
    <name type="scientific">Amphimedon queenslandica</name>
    <name type="common">Sponge</name>
    <dbReference type="NCBI Taxonomy" id="400682"/>
    <lineage>
        <taxon>Eukaryota</taxon>
        <taxon>Metazoa</taxon>
        <taxon>Porifera</taxon>
        <taxon>Demospongiae</taxon>
        <taxon>Heteroscleromorpha</taxon>
        <taxon>Haplosclerida</taxon>
        <taxon>Niphatidae</taxon>
        <taxon>Amphimedon</taxon>
    </lineage>
</organism>
<name>A0A1X7U2D6_AMPQE</name>
<feature type="region of interest" description="Disordered" evidence="1">
    <location>
        <begin position="199"/>
        <end position="218"/>
    </location>
</feature>
<dbReference type="SUPFAM" id="SSF49562">
    <property type="entry name" value="C2 domain (Calcium/lipid-binding domain, CaLB)"/>
    <property type="match status" value="1"/>
</dbReference>
<dbReference type="OrthoDB" id="5831756at2759"/>
<sequence length="288" mass="32838">MSSLNLCLHVYSGVIDLLEETSLFVRASVNEVTKVTNKQSLAKPVWNEDIFFQVDHIVGDLWVELYSSSFLRQQLLGHTMVPLYSIRHSNKKSDGQSYNLVLADDGDDDSPTNHSLVLDMHFELPQNIPRKELEMLEKKLNSLRLTLQEEAKVISYQHVQLHKKKLPLPDKQPGKFEYPDEVKKVVAVNPHLSKKNRKVSFLDEEDDDEIDGDTPPPVKLTAREKWQSVLSKPEFIRLRDEGSIRRPNRGRGGSLADLSPYAKQTLNDDIAFIKENSIGNINNNTGIR</sequence>
<dbReference type="AlphaFoldDB" id="A0A1X7U2D6"/>
<evidence type="ECO:0000313" key="3">
    <source>
        <dbReference type="EnsemblMetazoa" id="Aqu2.1.22052_001"/>
    </source>
</evidence>
<dbReference type="EnsemblMetazoa" id="Aqu2.1.22052_001">
    <property type="protein sequence ID" value="Aqu2.1.22052_001"/>
    <property type="gene ID" value="Aqu2.1.22052"/>
</dbReference>
<dbReference type="Pfam" id="PF00168">
    <property type="entry name" value="C2"/>
    <property type="match status" value="1"/>
</dbReference>
<dbReference type="InterPro" id="IPR000008">
    <property type="entry name" value="C2_dom"/>
</dbReference>
<feature type="compositionally biased region" description="Acidic residues" evidence="1">
    <location>
        <begin position="202"/>
        <end position="212"/>
    </location>
</feature>
<dbReference type="PROSITE" id="PS50004">
    <property type="entry name" value="C2"/>
    <property type="match status" value="1"/>
</dbReference>
<dbReference type="InParanoid" id="A0A1X7U2D6"/>
<reference evidence="3" key="1">
    <citation type="submission" date="2017-05" db="UniProtKB">
        <authorList>
            <consortium name="EnsemblMetazoa"/>
        </authorList>
    </citation>
    <scope>IDENTIFICATION</scope>
</reference>
<dbReference type="Gene3D" id="2.60.40.150">
    <property type="entry name" value="C2 domain"/>
    <property type="match status" value="1"/>
</dbReference>
<feature type="domain" description="C2" evidence="2">
    <location>
        <begin position="1"/>
        <end position="98"/>
    </location>
</feature>
<dbReference type="InterPro" id="IPR035892">
    <property type="entry name" value="C2_domain_sf"/>
</dbReference>
<accession>A0A1X7U2D6</accession>
<dbReference type="STRING" id="400682.A0A1X7U2D6"/>
<proteinExistence type="predicted"/>
<evidence type="ECO:0000259" key="2">
    <source>
        <dbReference type="PROSITE" id="PS50004"/>
    </source>
</evidence>
<evidence type="ECO:0000256" key="1">
    <source>
        <dbReference type="SAM" id="MobiDB-lite"/>
    </source>
</evidence>